<dbReference type="PROSITE" id="PS50089">
    <property type="entry name" value="ZF_RING_2"/>
    <property type="match status" value="1"/>
</dbReference>
<feature type="compositionally biased region" description="Basic and acidic residues" evidence="5">
    <location>
        <begin position="423"/>
        <end position="436"/>
    </location>
</feature>
<dbReference type="Gene3D" id="1.25.40.20">
    <property type="entry name" value="Ankyrin repeat-containing domain"/>
    <property type="match status" value="1"/>
</dbReference>
<dbReference type="InterPro" id="IPR036770">
    <property type="entry name" value="Ankyrin_rpt-contain_sf"/>
</dbReference>
<dbReference type="PANTHER" id="PTHR24173">
    <property type="entry name" value="ANKYRIN REPEAT CONTAINING"/>
    <property type="match status" value="1"/>
</dbReference>
<feature type="compositionally biased region" description="Low complexity" evidence="5">
    <location>
        <begin position="345"/>
        <end position="360"/>
    </location>
</feature>
<dbReference type="OrthoDB" id="1711136at2759"/>
<evidence type="ECO:0000256" key="1">
    <source>
        <dbReference type="ARBA" id="ARBA00022737"/>
    </source>
</evidence>
<evidence type="ECO:0000256" key="2">
    <source>
        <dbReference type="ARBA" id="ARBA00023043"/>
    </source>
</evidence>
<dbReference type="SMART" id="SM00248">
    <property type="entry name" value="ANK"/>
    <property type="match status" value="2"/>
</dbReference>
<dbReference type="Gene3D" id="3.30.40.10">
    <property type="entry name" value="Zinc/RING finger domain, C3HC4 (zinc finger)"/>
    <property type="match status" value="1"/>
</dbReference>
<feature type="compositionally biased region" description="Polar residues" evidence="5">
    <location>
        <begin position="385"/>
        <end position="400"/>
    </location>
</feature>
<dbReference type="AlphaFoldDB" id="W4GZD9"/>
<feature type="repeat" description="ANK" evidence="3">
    <location>
        <begin position="97"/>
        <end position="129"/>
    </location>
</feature>
<feature type="region of interest" description="Disordered" evidence="5">
    <location>
        <begin position="381"/>
        <end position="436"/>
    </location>
</feature>
<sequence length="498" mass="54786">MDWLLHFIYHPISIEFHQSVQQVNDLRHHNMASQVDKFGDKMDSMGETIDEAMDNRPQTLSGQAVDVYRTASTGHAHALVDLVIHGADISLEFLDAQERTPLLAACANGHLACAQILLERGANAAAIDLDGNTALHVACMHGRVEIVSMLLMSSSHVMSPYILNKKGQNALRLSRMIVQAKADGWPQVVQCITALEERVKVFEGWIYHRSQSMFAWQSWEARYALVLRTGSTLCLEMHLFHVHNGLRTPIPTLVFDIDVDKPVTLYRDGDGLNRKPLAIGLESQVLAAFNEPGFEAWGTFFTSHMSAAVFEGSRPPASAVAATTSAHQRSPPPSTKDLSVPLDQLHPLPRSSSPSSSPRHTVASAPAWDDILRIELPTREMELARSSSTSPRTQASTAYTSAKGLDDNDFARLPSIDGGRAPTFDRDEHGDGRLLDGRGRTSDEECAVCMARSKQTVCVPCGHVAACLQCALEIQRTSRTCPLCRTPVKELVKLWLTQ</sequence>
<dbReference type="PROSITE" id="PS50297">
    <property type="entry name" value="ANK_REP_REGION"/>
    <property type="match status" value="2"/>
</dbReference>
<dbReference type="PANTHER" id="PTHR24173:SF74">
    <property type="entry name" value="ANKYRIN REPEAT DOMAIN-CONTAINING PROTEIN 16"/>
    <property type="match status" value="1"/>
</dbReference>
<dbReference type="GeneID" id="20805606"/>
<name>W4GZD9_APHAT</name>
<keyword evidence="2 3" id="KW-0040">ANK repeat</keyword>
<dbReference type="PROSITE" id="PS50088">
    <property type="entry name" value="ANK_REPEAT"/>
    <property type="match status" value="2"/>
</dbReference>
<evidence type="ECO:0000259" key="6">
    <source>
        <dbReference type="PROSITE" id="PS50089"/>
    </source>
</evidence>
<gene>
    <name evidence="7" type="ORF">H257_03610</name>
</gene>
<feature type="domain" description="RING-type" evidence="6">
    <location>
        <begin position="446"/>
        <end position="485"/>
    </location>
</feature>
<feature type="repeat" description="ANK" evidence="3">
    <location>
        <begin position="130"/>
        <end position="157"/>
    </location>
</feature>
<feature type="region of interest" description="Disordered" evidence="5">
    <location>
        <begin position="319"/>
        <end position="364"/>
    </location>
</feature>
<dbReference type="EMBL" id="KI913119">
    <property type="protein sequence ID" value="ETV84389.1"/>
    <property type="molecule type" value="Genomic_DNA"/>
</dbReference>
<dbReference type="GO" id="GO:0008270">
    <property type="term" value="F:zinc ion binding"/>
    <property type="evidence" value="ECO:0007669"/>
    <property type="project" value="UniProtKB-KW"/>
</dbReference>
<dbReference type="SUPFAM" id="SSF48403">
    <property type="entry name" value="Ankyrin repeat"/>
    <property type="match status" value="1"/>
</dbReference>
<reference evidence="7" key="1">
    <citation type="submission" date="2013-12" db="EMBL/GenBank/DDBJ databases">
        <title>The Genome Sequence of Aphanomyces astaci APO3.</title>
        <authorList>
            <consortium name="The Broad Institute Genomics Platform"/>
            <person name="Russ C."/>
            <person name="Tyler B."/>
            <person name="van West P."/>
            <person name="Dieguez-Uribeondo J."/>
            <person name="Young S.K."/>
            <person name="Zeng Q."/>
            <person name="Gargeya S."/>
            <person name="Fitzgerald M."/>
            <person name="Abouelleil A."/>
            <person name="Alvarado L."/>
            <person name="Chapman S.B."/>
            <person name="Gainer-Dewar J."/>
            <person name="Goldberg J."/>
            <person name="Griggs A."/>
            <person name="Gujja S."/>
            <person name="Hansen M."/>
            <person name="Howarth C."/>
            <person name="Imamovic A."/>
            <person name="Ireland A."/>
            <person name="Larimer J."/>
            <person name="McCowan C."/>
            <person name="Murphy C."/>
            <person name="Pearson M."/>
            <person name="Poon T.W."/>
            <person name="Priest M."/>
            <person name="Roberts A."/>
            <person name="Saif S."/>
            <person name="Shea T."/>
            <person name="Sykes S."/>
            <person name="Wortman J."/>
            <person name="Nusbaum C."/>
            <person name="Birren B."/>
        </authorList>
    </citation>
    <scope>NUCLEOTIDE SEQUENCE [LARGE SCALE GENOMIC DNA]</scope>
    <source>
        <strain evidence="7">APO3</strain>
    </source>
</reference>
<evidence type="ECO:0000256" key="5">
    <source>
        <dbReference type="SAM" id="MobiDB-lite"/>
    </source>
</evidence>
<dbReference type="InterPro" id="IPR001841">
    <property type="entry name" value="Znf_RING"/>
</dbReference>
<evidence type="ECO:0000313" key="7">
    <source>
        <dbReference type="EMBL" id="ETV84389.1"/>
    </source>
</evidence>
<dbReference type="STRING" id="112090.W4GZD9"/>
<organism evidence="7">
    <name type="scientific">Aphanomyces astaci</name>
    <name type="common">Crayfish plague agent</name>
    <dbReference type="NCBI Taxonomy" id="112090"/>
    <lineage>
        <taxon>Eukaryota</taxon>
        <taxon>Sar</taxon>
        <taxon>Stramenopiles</taxon>
        <taxon>Oomycota</taxon>
        <taxon>Saprolegniomycetes</taxon>
        <taxon>Saprolegniales</taxon>
        <taxon>Verrucalvaceae</taxon>
        <taxon>Aphanomyces</taxon>
    </lineage>
</organism>
<dbReference type="SMART" id="SM00184">
    <property type="entry name" value="RING"/>
    <property type="match status" value="1"/>
</dbReference>
<keyword evidence="4" id="KW-0862">Zinc</keyword>
<dbReference type="RefSeq" id="XP_009826081.1">
    <property type="nucleotide sequence ID" value="XM_009827779.1"/>
</dbReference>
<dbReference type="Pfam" id="PF12796">
    <property type="entry name" value="Ank_2"/>
    <property type="match status" value="1"/>
</dbReference>
<dbReference type="InterPro" id="IPR002110">
    <property type="entry name" value="Ankyrin_rpt"/>
</dbReference>
<accession>W4GZD9</accession>
<evidence type="ECO:0000256" key="3">
    <source>
        <dbReference type="PROSITE-ProRule" id="PRU00023"/>
    </source>
</evidence>
<evidence type="ECO:0000256" key="4">
    <source>
        <dbReference type="PROSITE-ProRule" id="PRU00175"/>
    </source>
</evidence>
<dbReference type="Pfam" id="PF13920">
    <property type="entry name" value="zf-C3HC4_3"/>
    <property type="match status" value="1"/>
</dbReference>
<dbReference type="VEuPathDB" id="FungiDB:H257_03610"/>
<protein>
    <recommendedName>
        <fullName evidence="6">RING-type domain-containing protein</fullName>
    </recommendedName>
</protein>
<dbReference type="SUPFAM" id="SSF57850">
    <property type="entry name" value="RING/U-box"/>
    <property type="match status" value="1"/>
</dbReference>
<dbReference type="InterPro" id="IPR013083">
    <property type="entry name" value="Znf_RING/FYVE/PHD"/>
</dbReference>
<keyword evidence="4" id="KW-0863">Zinc-finger</keyword>
<keyword evidence="1" id="KW-0677">Repeat</keyword>
<keyword evidence="4" id="KW-0479">Metal-binding</keyword>
<proteinExistence type="predicted"/>